<accession>A0A3M7TUG8</accession>
<keyword evidence="1" id="KW-0645">Protease</keyword>
<protein>
    <submittedName>
        <fullName evidence="1">Spore protease YyaC</fullName>
    </submittedName>
</protein>
<evidence type="ECO:0000313" key="1">
    <source>
        <dbReference type="EMBL" id="RNA68013.1"/>
    </source>
</evidence>
<keyword evidence="2" id="KW-1185">Reference proteome</keyword>
<dbReference type="SUPFAM" id="SSF53163">
    <property type="entry name" value="HybD-like"/>
    <property type="match status" value="1"/>
</dbReference>
<evidence type="ECO:0000313" key="2">
    <source>
        <dbReference type="Proteomes" id="UP000278746"/>
    </source>
</evidence>
<dbReference type="GO" id="GO:0006508">
    <property type="term" value="P:proteolysis"/>
    <property type="evidence" value="ECO:0007669"/>
    <property type="project" value="UniProtKB-KW"/>
</dbReference>
<sequence length="208" mass="22951">MMFRGQLFQNHRPSPYRIHAKDTNAAIELSTHLKTMLAAEKKRDLVIVCIGSDRSTGDSLGPLIGKRLEEQPVRSYHVYGTLTNPVHAVNLEETLAHIEHTYDNPLILAIDACLGRSTSVGYVCLAEGPLKPGSAVKKQLPPVGDYHMTGIVNVGGFMEMMVLQNTRLSVVMEMAEVMSKAIIHATRGLSAPRKKFTWPTLTQTKSQT</sequence>
<comment type="caution">
    <text evidence="1">The sequence shown here is derived from an EMBL/GenBank/DDBJ whole genome shotgun (WGS) entry which is preliminary data.</text>
</comment>
<dbReference type="InterPro" id="IPR009665">
    <property type="entry name" value="YyaC"/>
</dbReference>
<proteinExistence type="predicted"/>
<dbReference type="InterPro" id="IPR023430">
    <property type="entry name" value="Pept_HybD-like_dom_sf"/>
</dbReference>
<reference evidence="1 2" key="1">
    <citation type="submission" date="2018-10" db="EMBL/GenBank/DDBJ databases">
        <title>Bacillus Keqinensis sp. nov., a moderately halophilic bacterium isolated from a saline-alkaline lake.</title>
        <authorList>
            <person name="Wang H."/>
        </authorList>
    </citation>
    <scope>NUCLEOTIDE SEQUENCE [LARGE SCALE GENOMIC DNA]</scope>
    <source>
        <strain evidence="1 2">KQ-3</strain>
    </source>
</reference>
<dbReference type="NCBIfam" id="TIGR02841">
    <property type="entry name" value="spore_YyaC"/>
    <property type="match status" value="1"/>
</dbReference>
<dbReference type="Pfam" id="PF06866">
    <property type="entry name" value="DUF1256"/>
    <property type="match status" value="1"/>
</dbReference>
<name>A0A3M7TUG8_9BACI</name>
<keyword evidence="1" id="KW-0378">Hydrolase</keyword>
<dbReference type="AlphaFoldDB" id="A0A3M7TUG8"/>
<gene>
    <name evidence="1" type="primary">yyaC</name>
    <name evidence="1" type="ORF">EBO34_15120</name>
</gene>
<dbReference type="EMBL" id="RHIB01000002">
    <property type="protein sequence ID" value="RNA68013.1"/>
    <property type="molecule type" value="Genomic_DNA"/>
</dbReference>
<dbReference type="Proteomes" id="UP000278746">
    <property type="component" value="Unassembled WGS sequence"/>
</dbReference>
<dbReference type="GO" id="GO:0008233">
    <property type="term" value="F:peptidase activity"/>
    <property type="evidence" value="ECO:0007669"/>
    <property type="project" value="UniProtKB-KW"/>
</dbReference>
<organism evidence="1 2">
    <name type="scientific">Alteribacter keqinensis</name>
    <dbReference type="NCBI Taxonomy" id="2483800"/>
    <lineage>
        <taxon>Bacteria</taxon>
        <taxon>Bacillati</taxon>
        <taxon>Bacillota</taxon>
        <taxon>Bacilli</taxon>
        <taxon>Bacillales</taxon>
        <taxon>Bacillaceae</taxon>
        <taxon>Alteribacter</taxon>
    </lineage>
</organism>
<dbReference type="OrthoDB" id="9815953at2"/>